<dbReference type="OrthoDB" id="9813719at2"/>
<dbReference type="InterPro" id="IPR040198">
    <property type="entry name" value="Fido_containing"/>
</dbReference>
<dbReference type="SUPFAM" id="SSF140931">
    <property type="entry name" value="Fic-like"/>
    <property type="match status" value="1"/>
</dbReference>
<evidence type="ECO:0000256" key="1">
    <source>
        <dbReference type="PIRSR" id="PIRSR640198-1"/>
    </source>
</evidence>
<dbReference type="RefSeq" id="WP_054747052.1">
    <property type="nucleotide sequence ID" value="NZ_BKAM01000119.1"/>
</dbReference>
<evidence type="ECO:0000256" key="3">
    <source>
        <dbReference type="SAM" id="Coils"/>
    </source>
</evidence>
<dbReference type="AlphaFoldDB" id="A0A512PRC3"/>
<gene>
    <name evidence="5" type="ORF">LRA02_25500</name>
</gene>
<dbReference type="PROSITE" id="PS51459">
    <property type="entry name" value="FIDO"/>
    <property type="match status" value="1"/>
</dbReference>
<dbReference type="Pfam" id="PF02661">
    <property type="entry name" value="Fic"/>
    <property type="match status" value="1"/>
</dbReference>
<organism evidence="5 6">
    <name type="scientific">Lentilactobacillus rapi</name>
    <dbReference type="NCBI Taxonomy" id="481723"/>
    <lineage>
        <taxon>Bacteria</taxon>
        <taxon>Bacillati</taxon>
        <taxon>Bacillota</taxon>
        <taxon>Bacilli</taxon>
        <taxon>Lactobacillales</taxon>
        <taxon>Lactobacillaceae</taxon>
        <taxon>Lentilactobacillus</taxon>
    </lineage>
</organism>
<keyword evidence="3" id="KW-0175">Coiled coil</keyword>
<feature type="active site" evidence="1">
    <location>
        <position position="237"/>
    </location>
</feature>
<evidence type="ECO:0000313" key="5">
    <source>
        <dbReference type="EMBL" id="GEP73682.1"/>
    </source>
</evidence>
<proteinExistence type="predicted"/>
<feature type="domain" description="Fido" evidence="4">
    <location>
        <begin position="152"/>
        <end position="300"/>
    </location>
</feature>
<feature type="binding site" evidence="2">
    <location>
        <begin position="241"/>
        <end position="248"/>
    </location>
    <ligand>
        <name>ATP</name>
        <dbReference type="ChEBI" id="CHEBI:30616"/>
    </ligand>
</feature>
<comment type="caution">
    <text evidence="5">The sequence shown here is derived from an EMBL/GenBank/DDBJ whole genome shotgun (WGS) entry which is preliminary data.</text>
</comment>
<dbReference type="GO" id="GO:0005524">
    <property type="term" value="F:ATP binding"/>
    <property type="evidence" value="ECO:0007669"/>
    <property type="project" value="UniProtKB-KW"/>
</dbReference>
<evidence type="ECO:0000256" key="2">
    <source>
        <dbReference type="PIRSR" id="PIRSR640198-2"/>
    </source>
</evidence>
<dbReference type="EMBL" id="BKAM01000119">
    <property type="protein sequence ID" value="GEP73682.1"/>
    <property type="molecule type" value="Genomic_DNA"/>
</dbReference>
<accession>A0A512PRC3</accession>
<dbReference type="PANTHER" id="PTHR13504">
    <property type="entry name" value="FIDO DOMAIN-CONTAINING PROTEIN DDB_G0283145"/>
    <property type="match status" value="1"/>
</dbReference>
<sequence length="412" mass="47774">MANYHNLKVFKYEHPTANIKAEYQNRFNSPTSIITNLKINPMRKGIKQATVFPLFLLPIQEILRLQDQIQQNSTEITKLMAELPGIASSQMFLNTLSNEIRSTNEIEGVKTTNKEVNQAIAAAQNRSEEKSRLQSFAKMYLKIQNRENLQIRSLEDIRKIYDFLLAGEISPDRIPDGKLFRNRFVRIGNETNTVHLPKEFEADFSPDLIDWISFINDDTVPFLIKTFIAHYYFEYIHPFNDGNGRTGRYIACVYIGYKLDPMTAITFSSEINKNRNKYYSAFQEVGDERNMGEITFFVLEMMKILAKGQIALIQKFRENSRRLDAIGATLKRTFTDENVREVLFIYAQSFLFNDISDGLEDRELQLATTNIANTKTRRILDSLTKDNILEVTKHSPLTRKLTQDFLVKNDLE</sequence>
<name>A0A512PRC3_9LACO</name>
<keyword evidence="2" id="KW-0547">Nucleotide-binding</keyword>
<reference evidence="5 6" key="1">
    <citation type="submission" date="2019-07" db="EMBL/GenBank/DDBJ databases">
        <title>Whole genome shotgun sequence of Lactobacillus rapi NBRC 109618.</title>
        <authorList>
            <person name="Hosoyama A."/>
            <person name="Uohara A."/>
            <person name="Ohji S."/>
            <person name="Ichikawa N."/>
        </authorList>
    </citation>
    <scope>NUCLEOTIDE SEQUENCE [LARGE SCALE GENOMIC DNA]</scope>
    <source>
        <strain evidence="5 6">NBRC 109618</strain>
    </source>
</reference>
<dbReference type="Gene3D" id="1.10.3290.10">
    <property type="entry name" value="Fido-like domain"/>
    <property type="match status" value="1"/>
</dbReference>
<protein>
    <recommendedName>
        <fullName evidence="4">Fido domain-containing protein</fullName>
    </recommendedName>
</protein>
<evidence type="ECO:0000313" key="6">
    <source>
        <dbReference type="Proteomes" id="UP000321569"/>
    </source>
</evidence>
<feature type="coiled-coil region" evidence="3">
    <location>
        <begin position="106"/>
        <end position="133"/>
    </location>
</feature>
<dbReference type="InterPro" id="IPR003812">
    <property type="entry name" value="Fido"/>
</dbReference>
<dbReference type="InterPro" id="IPR036597">
    <property type="entry name" value="Fido-like_dom_sf"/>
</dbReference>
<dbReference type="PANTHER" id="PTHR13504:SF40">
    <property type="entry name" value="FIDO DOMAIN-CONTAINING PROTEIN"/>
    <property type="match status" value="1"/>
</dbReference>
<dbReference type="STRING" id="1423795.FD12_GL001164"/>
<keyword evidence="2" id="KW-0067">ATP-binding</keyword>
<feature type="binding site" evidence="2">
    <location>
        <begin position="278"/>
        <end position="279"/>
    </location>
    <ligand>
        <name>ATP</name>
        <dbReference type="ChEBI" id="CHEBI:30616"/>
    </ligand>
</feature>
<dbReference type="Proteomes" id="UP000321569">
    <property type="component" value="Unassembled WGS sequence"/>
</dbReference>
<evidence type="ECO:0000259" key="4">
    <source>
        <dbReference type="PROSITE" id="PS51459"/>
    </source>
</evidence>